<gene>
    <name evidence="2" type="ORF">TNS_ORF360</name>
</gene>
<accession>V9SDV5</accession>
<proteinExistence type="predicted"/>
<organism evidence="2 3">
    <name type="scientific">Tunisvirus fontaine2</name>
    <dbReference type="NCBI Taxonomy" id="1421067"/>
    <lineage>
        <taxon>Viruses</taxon>
        <taxon>Varidnaviria</taxon>
        <taxon>Bamfordvirae</taxon>
        <taxon>Nucleocytoviricota</taxon>
        <taxon>Megaviricetes</taxon>
        <taxon>Pimascovirales</taxon>
        <taxon>Pimascovirales incertae sedis</taxon>
        <taxon>Marseilleviridae</taxon>
        <taxon>Losannavirus</taxon>
        <taxon>Losannavirus tunisense</taxon>
    </lineage>
</organism>
<dbReference type="EMBL" id="KF483846">
    <property type="protein sequence ID" value="AHC55078.1"/>
    <property type="molecule type" value="Genomic_DNA"/>
</dbReference>
<protein>
    <submittedName>
        <fullName evidence="2">Uncharacterized protein</fullName>
    </submittedName>
</protein>
<reference evidence="2 3" key="1">
    <citation type="journal article" date="2014" name="Arch. Virol.">
        <title>Complete genome sequence of Tunisvirus, a new member of the proposed family Marseilleviridae.</title>
        <authorList>
            <person name="Aherfi S."/>
            <person name="Boughalmi M."/>
            <person name="Pagnier I."/>
            <person name="Fournous G."/>
            <person name="La Scola B."/>
            <person name="Raoult D."/>
            <person name="Colson P."/>
        </authorList>
    </citation>
    <scope>NUCLEOTIDE SEQUENCE [LARGE SCALE GENOMIC DNA]</scope>
    <source>
        <strain evidence="2 3">U484</strain>
    </source>
</reference>
<feature type="region of interest" description="Disordered" evidence="1">
    <location>
        <begin position="147"/>
        <end position="180"/>
    </location>
</feature>
<name>V9SDV5_9VIRU</name>
<keyword evidence="3" id="KW-1185">Reference proteome</keyword>
<sequence>MNDMLKSNSAHLVSSFHENMFYFEVVANPKADWDVVVCSVSFAVPLYIKGITVPGSVKTQRLADAIKIFRGSCLEKEKGAVKNEIGICRAKIRTLETAISCVLEIVGKTSLDIGVLKGMLSDEVLKGQKLGGCEYLGNFLGDYEHQEGKKSSGCCEGCREEEEKPDVEEADTEEEEELDY</sequence>
<feature type="compositionally biased region" description="Acidic residues" evidence="1">
    <location>
        <begin position="163"/>
        <end position="180"/>
    </location>
</feature>
<evidence type="ECO:0000313" key="3">
    <source>
        <dbReference type="Proteomes" id="UP000232615"/>
    </source>
</evidence>
<evidence type="ECO:0000256" key="1">
    <source>
        <dbReference type="SAM" id="MobiDB-lite"/>
    </source>
</evidence>
<evidence type="ECO:0000313" key="2">
    <source>
        <dbReference type="EMBL" id="AHC55078.1"/>
    </source>
</evidence>
<dbReference type="Proteomes" id="UP000232615">
    <property type="component" value="Segment"/>
</dbReference>